<dbReference type="Proteomes" id="UP001152795">
    <property type="component" value="Unassembled WGS sequence"/>
</dbReference>
<protein>
    <submittedName>
        <fullName evidence="1">Uncharacterized protein</fullName>
    </submittedName>
</protein>
<name>A0A7D9DFS8_PARCT</name>
<keyword evidence="2" id="KW-1185">Reference proteome</keyword>
<organism evidence="1 2">
    <name type="scientific">Paramuricea clavata</name>
    <name type="common">Red gorgonian</name>
    <name type="synonym">Violescent sea-whip</name>
    <dbReference type="NCBI Taxonomy" id="317549"/>
    <lineage>
        <taxon>Eukaryota</taxon>
        <taxon>Metazoa</taxon>
        <taxon>Cnidaria</taxon>
        <taxon>Anthozoa</taxon>
        <taxon>Octocorallia</taxon>
        <taxon>Malacalcyonacea</taxon>
        <taxon>Plexauridae</taxon>
        <taxon>Paramuricea</taxon>
    </lineage>
</organism>
<evidence type="ECO:0000313" key="1">
    <source>
        <dbReference type="EMBL" id="CAB3983481.1"/>
    </source>
</evidence>
<comment type="caution">
    <text evidence="1">The sequence shown here is derived from an EMBL/GenBank/DDBJ whole genome shotgun (WGS) entry which is preliminary data.</text>
</comment>
<gene>
    <name evidence="1" type="ORF">PACLA_8A003894</name>
</gene>
<dbReference type="EMBL" id="CACRXK020000619">
    <property type="protein sequence ID" value="CAB3983481.1"/>
    <property type="molecule type" value="Genomic_DNA"/>
</dbReference>
<sequence>MSPVVEKPGVKDKDKQGDDEGISQLVRKQKFVGTSIEVLIYEMHKLMNDEKSQVLLDKALERLNSLETEYSRIVQELISILPNEESVNDEVRRWALFQQEILEITMLAEYQISIQSKEENSKGQFSTTNHSNPVSSHLRLPKFTLSEFTGNIIQWVSWWDQYKICIHETRH</sequence>
<dbReference type="AlphaFoldDB" id="A0A7D9DFS8"/>
<accession>A0A7D9DFS8</accession>
<dbReference type="OrthoDB" id="5920202at2759"/>
<proteinExistence type="predicted"/>
<evidence type="ECO:0000313" key="2">
    <source>
        <dbReference type="Proteomes" id="UP001152795"/>
    </source>
</evidence>
<reference evidence="1" key="1">
    <citation type="submission" date="2020-04" db="EMBL/GenBank/DDBJ databases">
        <authorList>
            <person name="Alioto T."/>
            <person name="Alioto T."/>
            <person name="Gomez Garrido J."/>
        </authorList>
    </citation>
    <scope>NUCLEOTIDE SEQUENCE</scope>
    <source>
        <strain evidence="1">A484AB</strain>
    </source>
</reference>